<comment type="caution">
    <text evidence="1">The sequence shown here is derived from an EMBL/GenBank/DDBJ whole genome shotgun (WGS) entry which is preliminary data.</text>
</comment>
<dbReference type="PANTHER" id="PTHR39338:SF7">
    <property type="entry name" value="BLL6692 PROTEIN"/>
    <property type="match status" value="1"/>
</dbReference>
<dbReference type="EMBL" id="JANFXK010000001">
    <property type="protein sequence ID" value="MCQ4635208.1"/>
    <property type="molecule type" value="Genomic_DNA"/>
</dbReference>
<dbReference type="PANTHER" id="PTHR39338">
    <property type="entry name" value="BLL5662 PROTEIN-RELATED"/>
    <property type="match status" value="1"/>
</dbReference>
<dbReference type="RefSeq" id="WP_256130409.1">
    <property type="nucleotide sequence ID" value="NZ_JANFXK010000001.1"/>
</dbReference>
<organism evidence="1 2">
    <name type="scientific">Anaerovorax odorimutans</name>
    <dbReference type="NCBI Taxonomy" id="109327"/>
    <lineage>
        <taxon>Bacteria</taxon>
        <taxon>Bacillati</taxon>
        <taxon>Bacillota</taxon>
        <taxon>Clostridia</taxon>
        <taxon>Peptostreptococcales</taxon>
        <taxon>Anaerovoracaceae</taxon>
        <taxon>Anaerovorax</taxon>
    </lineage>
</organism>
<dbReference type="Pfam" id="PF05762">
    <property type="entry name" value="VWA_CoxE"/>
    <property type="match status" value="1"/>
</dbReference>
<protein>
    <submittedName>
        <fullName evidence="1">VWA domain-containing protein</fullName>
    </submittedName>
</protein>
<proteinExistence type="predicted"/>
<evidence type="ECO:0000313" key="1">
    <source>
        <dbReference type="EMBL" id="MCQ4635208.1"/>
    </source>
</evidence>
<keyword evidence="2" id="KW-1185">Reference proteome</keyword>
<evidence type="ECO:0000313" key="2">
    <source>
        <dbReference type="Proteomes" id="UP001524502"/>
    </source>
</evidence>
<name>A0ABT1RJ51_9FIRM</name>
<dbReference type="InterPro" id="IPR008912">
    <property type="entry name" value="Uncharacterised_CoxE"/>
</dbReference>
<sequence>MFLEFFYLLRAKGLEVSINEWMALVEALDKGLAKSSLTGFYHLCRSILIKSESDYDKFDAVFAEYFKNVQTPEDLPEQFWKWLSENERERDIDDKGDAEDIQRELDELLQMFYERIQEQKEKHDGGNYWIGTGGTSTMGHGGYNSQGIRVGGKGRHKSAVQVAGERNFRDFRQDNILDIRQFQMAFRKLRQYSSRVDGAKTELDIDQTIDKTCDNAGLLHLVYDKPRKNTVKLLLLIDSDGSMLPYSRLCNQLFQAVSKSNHFKDLKVYYFHNCIYDNLYNTPLCKRGDWIDTNWVLSNLDSEYKVIFVGDAAMAPSELYRKGGNSVIGLWNKELGIDWFKKFDRRYKKKIWLNPIKESEWEWTYGAQTIQAVGEVFPMFELSLDGLEKGIKKLLVK</sequence>
<dbReference type="Proteomes" id="UP001524502">
    <property type="component" value="Unassembled WGS sequence"/>
</dbReference>
<reference evidence="1 2" key="1">
    <citation type="submission" date="2022-06" db="EMBL/GenBank/DDBJ databases">
        <title>Isolation of gut microbiota from human fecal samples.</title>
        <authorList>
            <person name="Pamer E.G."/>
            <person name="Barat B."/>
            <person name="Waligurski E."/>
            <person name="Medina S."/>
            <person name="Paddock L."/>
            <person name="Mostad J."/>
        </authorList>
    </citation>
    <scope>NUCLEOTIDE SEQUENCE [LARGE SCALE GENOMIC DNA]</scope>
    <source>
        <strain evidence="1 2">SL.3.17</strain>
    </source>
</reference>
<gene>
    <name evidence="1" type="ORF">NE619_00480</name>
</gene>
<accession>A0ABT1RJ51</accession>